<reference evidence="1 2" key="1">
    <citation type="journal article" date="2019" name="Sci. Rep.">
        <title>Orb-weaving spider Araneus ventricosus genome elucidates the spidroin gene catalogue.</title>
        <authorList>
            <person name="Kono N."/>
            <person name="Nakamura H."/>
            <person name="Ohtoshi R."/>
            <person name="Moran D.A.P."/>
            <person name="Shinohara A."/>
            <person name="Yoshida Y."/>
            <person name="Fujiwara M."/>
            <person name="Mori M."/>
            <person name="Tomita M."/>
            <person name="Arakawa K."/>
        </authorList>
    </citation>
    <scope>NUCLEOTIDE SEQUENCE [LARGE SCALE GENOMIC DNA]</scope>
</reference>
<dbReference type="EMBL" id="BGPR01000485">
    <property type="protein sequence ID" value="GBM22738.1"/>
    <property type="molecule type" value="Genomic_DNA"/>
</dbReference>
<sequence>MGRQPFPHTYVPRQPQDIGLPMCNHAHMYTMILRHGLSIDIPTKQPQPLFAWKAKNELKLIKITFFNLFKRHFDTSPFFEEDLYTGCP</sequence>
<evidence type="ECO:0000313" key="2">
    <source>
        <dbReference type="Proteomes" id="UP000499080"/>
    </source>
</evidence>
<dbReference type="AlphaFoldDB" id="A0A4Y2E3X1"/>
<proteinExistence type="predicted"/>
<evidence type="ECO:0000313" key="1">
    <source>
        <dbReference type="EMBL" id="GBM22738.1"/>
    </source>
</evidence>
<dbReference type="Proteomes" id="UP000499080">
    <property type="component" value="Unassembled WGS sequence"/>
</dbReference>
<organism evidence="1 2">
    <name type="scientific">Araneus ventricosus</name>
    <name type="common">Orbweaver spider</name>
    <name type="synonym">Epeira ventricosa</name>
    <dbReference type="NCBI Taxonomy" id="182803"/>
    <lineage>
        <taxon>Eukaryota</taxon>
        <taxon>Metazoa</taxon>
        <taxon>Ecdysozoa</taxon>
        <taxon>Arthropoda</taxon>
        <taxon>Chelicerata</taxon>
        <taxon>Arachnida</taxon>
        <taxon>Araneae</taxon>
        <taxon>Araneomorphae</taxon>
        <taxon>Entelegynae</taxon>
        <taxon>Araneoidea</taxon>
        <taxon>Araneidae</taxon>
        <taxon>Araneus</taxon>
    </lineage>
</organism>
<name>A0A4Y2E3X1_ARAVE</name>
<protein>
    <submittedName>
        <fullName evidence="1">Uncharacterized protein</fullName>
    </submittedName>
</protein>
<gene>
    <name evidence="1" type="ORF">AVEN_81492_1</name>
</gene>
<accession>A0A4Y2E3X1</accession>
<comment type="caution">
    <text evidence="1">The sequence shown here is derived from an EMBL/GenBank/DDBJ whole genome shotgun (WGS) entry which is preliminary data.</text>
</comment>
<keyword evidence="2" id="KW-1185">Reference proteome</keyword>